<name>A0A8S3UND6_MYTED</name>
<keyword evidence="2 3" id="KW-0040">ANK repeat</keyword>
<dbReference type="PROSITE" id="PS50088">
    <property type="entry name" value="ANK_REPEAT"/>
    <property type="match status" value="2"/>
</dbReference>
<organism evidence="5 6">
    <name type="scientific">Mytilus edulis</name>
    <name type="common">Blue mussel</name>
    <dbReference type="NCBI Taxonomy" id="6550"/>
    <lineage>
        <taxon>Eukaryota</taxon>
        <taxon>Metazoa</taxon>
        <taxon>Spiralia</taxon>
        <taxon>Lophotrochozoa</taxon>
        <taxon>Mollusca</taxon>
        <taxon>Bivalvia</taxon>
        <taxon>Autobranchia</taxon>
        <taxon>Pteriomorphia</taxon>
        <taxon>Mytilida</taxon>
        <taxon>Mytiloidea</taxon>
        <taxon>Mytilidae</taxon>
        <taxon>Mytilinae</taxon>
        <taxon>Mytilus</taxon>
    </lineage>
</organism>
<dbReference type="PROSITE" id="PS50297">
    <property type="entry name" value="ANK_REP_REGION"/>
    <property type="match status" value="2"/>
</dbReference>
<evidence type="ECO:0000313" key="6">
    <source>
        <dbReference type="Proteomes" id="UP000683360"/>
    </source>
</evidence>
<dbReference type="InterPro" id="IPR002110">
    <property type="entry name" value="Ankyrin_rpt"/>
</dbReference>
<dbReference type="PANTHER" id="PTHR24198">
    <property type="entry name" value="ANKYRIN REPEAT AND PROTEIN KINASE DOMAIN-CONTAINING PROTEIN"/>
    <property type="match status" value="1"/>
</dbReference>
<evidence type="ECO:0000256" key="3">
    <source>
        <dbReference type="PROSITE-ProRule" id="PRU00023"/>
    </source>
</evidence>
<feature type="repeat" description="ANK" evidence="3">
    <location>
        <begin position="202"/>
        <end position="234"/>
    </location>
</feature>
<comment type="caution">
    <text evidence="5">The sequence shown here is derived from an EMBL/GenBank/DDBJ whole genome shotgun (WGS) entry which is preliminary data.</text>
</comment>
<proteinExistence type="predicted"/>
<dbReference type="SUPFAM" id="SSF48403">
    <property type="entry name" value="Ankyrin repeat"/>
    <property type="match status" value="1"/>
</dbReference>
<evidence type="ECO:0000256" key="1">
    <source>
        <dbReference type="ARBA" id="ARBA00022737"/>
    </source>
</evidence>
<dbReference type="Pfam" id="PF12796">
    <property type="entry name" value="Ank_2"/>
    <property type="match status" value="1"/>
</dbReference>
<dbReference type="EMBL" id="CAJPWZ010002715">
    <property type="protein sequence ID" value="CAG2243810.1"/>
    <property type="molecule type" value="Genomic_DNA"/>
</dbReference>
<gene>
    <name evidence="5" type="ORF">MEDL_55912</name>
</gene>
<dbReference type="InterPro" id="IPR041249">
    <property type="entry name" value="HEPN_DZIP3"/>
</dbReference>
<keyword evidence="1" id="KW-0677">Repeat</keyword>
<dbReference type="Proteomes" id="UP000683360">
    <property type="component" value="Unassembled WGS sequence"/>
</dbReference>
<feature type="domain" description="DZIP3-like HEPN" evidence="4">
    <location>
        <begin position="44"/>
        <end position="162"/>
    </location>
</feature>
<reference evidence="5" key="1">
    <citation type="submission" date="2021-03" db="EMBL/GenBank/DDBJ databases">
        <authorList>
            <person name="Bekaert M."/>
        </authorList>
    </citation>
    <scope>NUCLEOTIDE SEQUENCE</scope>
</reference>
<dbReference type="AlphaFoldDB" id="A0A8S3UND6"/>
<sequence length="273" mass="30934">MSTAKIPHVSEEEENYLRMHLLMTGISSRAVRVLFDKEFSPVCLDATIKKETGKLIDLKNKHIINGAQWKLLFPRVGVPDSNSFDVTLMVVLLRNLTKLLPPTGGYDYLPLSTDTTPMADLARIKHYRNSLAHFGDGKIKSTVFVTAWEDISGMLLEYKADVNKCTTDKVSPLFIASCHKNNIEIVQMLLEYKADVNKCRDDKVSPLFIACHKNNIEIVQMLLEYKADVNKCTTDKVSPLFIACHKNNIEIVQMLLEYKADVNKCTTDKTECF</sequence>
<dbReference type="OrthoDB" id="5958466at2759"/>
<evidence type="ECO:0000256" key="2">
    <source>
        <dbReference type="ARBA" id="ARBA00023043"/>
    </source>
</evidence>
<dbReference type="Gene3D" id="1.25.40.20">
    <property type="entry name" value="Ankyrin repeat-containing domain"/>
    <property type="match status" value="1"/>
</dbReference>
<keyword evidence="6" id="KW-1185">Reference proteome</keyword>
<feature type="repeat" description="ANK" evidence="3">
    <location>
        <begin position="235"/>
        <end position="267"/>
    </location>
</feature>
<dbReference type="PANTHER" id="PTHR24198:SF165">
    <property type="entry name" value="ANKYRIN REPEAT-CONTAINING PROTEIN-RELATED"/>
    <property type="match status" value="1"/>
</dbReference>
<dbReference type="InterPro" id="IPR036770">
    <property type="entry name" value="Ankyrin_rpt-contain_sf"/>
</dbReference>
<evidence type="ECO:0000313" key="5">
    <source>
        <dbReference type="EMBL" id="CAG2243810.1"/>
    </source>
</evidence>
<accession>A0A8S3UND6</accession>
<dbReference type="SMART" id="SM00248">
    <property type="entry name" value="ANK"/>
    <property type="match status" value="3"/>
</dbReference>
<protein>
    <recommendedName>
        <fullName evidence="4">DZIP3-like HEPN domain-containing protein</fullName>
    </recommendedName>
</protein>
<evidence type="ECO:0000259" key="4">
    <source>
        <dbReference type="Pfam" id="PF18738"/>
    </source>
</evidence>
<dbReference type="Pfam" id="PF18738">
    <property type="entry name" value="HEPN_DZIP3"/>
    <property type="match status" value="1"/>
</dbReference>